<dbReference type="PANTHER" id="PTHR37171:SF1">
    <property type="entry name" value="SERINE_THREONINE-PROTEIN KINASE YRZF-RELATED"/>
    <property type="match status" value="1"/>
</dbReference>
<dbReference type="SUPFAM" id="SSF56112">
    <property type="entry name" value="Protein kinase-like (PK-like)"/>
    <property type="match status" value="1"/>
</dbReference>
<dbReference type="RefSeq" id="WP_230498200.1">
    <property type="nucleotide sequence ID" value="NZ_CAKJTG010000026.1"/>
</dbReference>
<gene>
    <name evidence="1" type="ORF">NEOCIP111885_03717</name>
</gene>
<name>A0A9C7GCE6_9BACI</name>
<dbReference type="AlphaFoldDB" id="A0A9C7GCE6"/>
<comment type="caution">
    <text evidence="1">The sequence shown here is derived from an EMBL/GenBank/DDBJ whole genome shotgun (WGS) entry which is preliminary data.</text>
</comment>
<evidence type="ECO:0008006" key="3">
    <source>
        <dbReference type="Google" id="ProtNLM"/>
    </source>
</evidence>
<reference evidence="1" key="1">
    <citation type="submission" date="2021-10" db="EMBL/GenBank/DDBJ databases">
        <authorList>
            <person name="Criscuolo A."/>
        </authorList>
    </citation>
    <scope>NUCLEOTIDE SEQUENCE</scope>
    <source>
        <strain evidence="1">CIP111885</strain>
    </source>
</reference>
<dbReference type="Proteomes" id="UP000789845">
    <property type="component" value="Unassembled WGS sequence"/>
</dbReference>
<evidence type="ECO:0000313" key="1">
    <source>
        <dbReference type="EMBL" id="CAG9609974.1"/>
    </source>
</evidence>
<dbReference type="Gene3D" id="1.10.510.10">
    <property type="entry name" value="Transferase(Phosphotransferase) domain 1"/>
    <property type="match status" value="1"/>
</dbReference>
<dbReference type="PANTHER" id="PTHR37171">
    <property type="entry name" value="SERINE/THREONINE-PROTEIN KINASE YRZF-RELATED"/>
    <property type="match status" value="1"/>
</dbReference>
<organism evidence="1 2">
    <name type="scientific">Pseudoneobacillus rhizosphaerae</name>
    <dbReference type="NCBI Taxonomy" id="2880968"/>
    <lineage>
        <taxon>Bacteria</taxon>
        <taxon>Bacillati</taxon>
        <taxon>Bacillota</taxon>
        <taxon>Bacilli</taxon>
        <taxon>Bacillales</taxon>
        <taxon>Bacillaceae</taxon>
        <taxon>Pseudoneobacillus</taxon>
    </lineage>
</organism>
<protein>
    <recommendedName>
        <fullName evidence="3">Protein kinase family protein</fullName>
    </recommendedName>
</protein>
<proteinExistence type="predicted"/>
<dbReference type="InterPro" id="IPR011009">
    <property type="entry name" value="Kinase-like_dom_sf"/>
</dbReference>
<evidence type="ECO:0000313" key="2">
    <source>
        <dbReference type="Proteomes" id="UP000789845"/>
    </source>
</evidence>
<dbReference type="InterPro" id="IPR052396">
    <property type="entry name" value="Meiotic_Drive_Suppr_Kinase"/>
</dbReference>
<accession>A0A9C7GCE6</accession>
<sequence>MKSFSELAQSVKFSNNGFRVILNDKDPSLEFIGAGRSAFVFKIKHTDKVIKVFFPSFTKLAKEEAEIYNILEGIPFYPKLYDSGGNYLVIDYIEGHTLFNCLEKGYPITNKNVSEIDEALNLAVSKGLNPSDVHLRNIILTPEGSIRMIDVARFRQTKTCTQWNELKTAFFKLYKRRIFPKKIPALLLNFIALLYKRKLLPSLSFLLNHV</sequence>
<dbReference type="EMBL" id="CAKJTG010000026">
    <property type="protein sequence ID" value="CAG9609974.1"/>
    <property type="molecule type" value="Genomic_DNA"/>
</dbReference>
<keyword evidence="2" id="KW-1185">Reference proteome</keyword>